<organism evidence="5">
    <name type="scientific">marine metagenome</name>
    <dbReference type="NCBI Taxonomy" id="408172"/>
    <lineage>
        <taxon>unclassified sequences</taxon>
        <taxon>metagenomes</taxon>
        <taxon>ecological metagenomes</taxon>
    </lineage>
</organism>
<dbReference type="Gene3D" id="3.90.1530.30">
    <property type="match status" value="1"/>
</dbReference>
<dbReference type="InterPro" id="IPR036086">
    <property type="entry name" value="ParB/Sulfiredoxin_sf"/>
</dbReference>
<reference evidence="5" key="1">
    <citation type="submission" date="2018-05" db="EMBL/GenBank/DDBJ databases">
        <authorList>
            <person name="Lanie J.A."/>
            <person name="Ng W.-L."/>
            <person name="Kazmierczak K.M."/>
            <person name="Andrzejewski T.M."/>
            <person name="Davidsen T.M."/>
            <person name="Wayne K.J."/>
            <person name="Tettelin H."/>
            <person name="Glass J.I."/>
            <person name="Rusch D."/>
            <person name="Podicherti R."/>
            <person name="Tsui H.-C.T."/>
            <person name="Winkler M.E."/>
        </authorList>
    </citation>
    <scope>NUCLEOTIDE SEQUENCE</scope>
</reference>
<feature type="compositionally biased region" description="Basic and acidic residues" evidence="3">
    <location>
        <begin position="210"/>
        <end position="232"/>
    </location>
</feature>
<dbReference type="InterPro" id="IPR003115">
    <property type="entry name" value="ParB_N"/>
</dbReference>
<dbReference type="Gene3D" id="1.10.10.2830">
    <property type="match status" value="1"/>
</dbReference>
<sequence length="274" mass="30210">MRHDHHFVDELAVREAEGIGQLIAVDSLVPNPQQPRQNFERIDELVASIGEVGVLEPLLVRQGPQGFQIISGERRYRAAVEAGLDELPCMVLDVDDSQVLAIALIENLQRQDLSPFEEAEALLALVSRFGYTHEEAAQKIGKARTSVTEALSIADLPEDIKAKLEGAGVYTKSILLEVARREDRAEQAALVNRIVEEGLTRDQLRALRHEAEALPNKSTKEKPAGSPTERRRLTYHSGTGITVTLHLNGDQITVPEIQSALREAIEELDNPPSS</sequence>
<dbReference type="NCBIfam" id="TIGR00180">
    <property type="entry name" value="parB_part"/>
    <property type="match status" value="1"/>
</dbReference>
<evidence type="ECO:0000256" key="2">
    <source>
        <dbReference type="ARBA" id="ARBA00022829"/>
    </source>
</evidence>
<protein>
    <recommendedName>
        <fullName evidence="4">ParB-like N-terminal domain-containing protein</fullName>
    </recommendedName>
</protein>
<dbReference type="GO" id="GO:0005694">
    <property type="term" value="C:chromosome"/>
    <property type="evidence" value="ECO:0007669"/>
    <property type="project" value="TreeGrafter"/>
</dbReference>
<gene>
    <name evidence="5" type="ORF">METZ01_LOCUS35574</name>
</gene>
<name>A0A381QUB3_9ZZZZ</name>
<feature type="region of interest" description="Disordered" evidence="3">
    <location>
        <begin position="210"/>
        <end position="236"/>
    </location>
</feature>
<feature type="domain" description="ParB-like N-terminal" evidence="4">
    <location>
        <begin position="21"/>
        <end position="108"/>
    </location>
</feature>
<evidence type="ECO:0000313" key="5">
    <source>
        <dbReference type="EMBL" id="SUZ82720.1"/>
    </source>
</evidence>
<dbReference type="Pfam" id="PF02195">
    <property type="entry name" value="ParB_N"/>
    <property type="match status" value="1"/>
</dbReference>
<dbReference type="CDD" id="cd16393">
    <property type="entry name" value="SPO0J_N"/>
    <property type="match status" value="1"/>
</dbReference>
<dbReference type="GO" id="GO:0003677">
    <property type="term" value="F:DNA binding"/>
    <property type="evidence" value="ECO:0007669"/>
    <property type="project" value="InterPro"/>
</dbReference>
<keyword evidence="2" id="KW-0159">Chromosome partition</keyword>
<evidence type="ECO:0000256" key="3">
    <source>
        <dbReference type="SAM" id="MobiDB-lite"/>
    </source>
</evidence>
<comment type="similarity">
    <text evidence="1">Belongs to the ParB family.</text>
</comment>
<dbReference type="Pfam" id="PF17762">
    <property type="entry name" value="HTH_ParB"/>
    <property type="match status" value="1"/>
</dbReference>
<dbReference type="AlphaFoldDB" id="A0A381QUB3"/>
<dbReference type="PANTHER" id="PTHR33375">
    <property type="entry name" value="CHROMOSOME-PARTITIONING PROTEIN PARB-RELATED"/>
    <property type="match status" value="1"/>
</dbReference>
<dbReference type="EMBL" id="UINC01001519">
    <property type="protein sequence ID" value="SUZ82720.1"/>
    <property type="molecule type" value="Genomic_DNA"/>
</dbReference>
<dbReference type="FunFam" id="1.10.10.2830:FF:000001">
    <property type="entry name" value="Chromosome partitioning protein ParB"/>
    <property type="match status" value="1"/>
</dbReference>
<proteinExistence type="inferred from homology"/>
<dbReference type="GO" id="GO:0007059">
    <property type="term" value="P:chromosome segregation"/>
    <property type="evidence" value="ECO:0007669"/>
    <property type="project" value="UniProtKB-KW"/>
</dbReference>
<dbReference type="InterPro" id="IPR004437">
    <property type="entry name" value="ParB/RepB/Spo0J"/>
</dbReference>
<evidence type="ECO:0000259" key="4">
    <source>
        <dbReference type="SMART" id="SM00470"/>
    </source>
</evidence>
<dbReference type="SUPFAM" id="SSF110849">
    <property type="entry name" value="ParB/Sulfiredoxin"/>
    <property type="match status" value="1"/>
</dbReference>
<dbReference type="InterPro" id="IPR041468">
    <property type="entry name" value="HTH_ParB/Spo0J"/>
</dbReference>
<dbReference type="SMART" id="SM00470">
    <property type="entry name" value="ParB"/>
    <property type="match status" value="1"/>
</dbReference>
<dbReference type="InterPro" id="IPR050336">
    <property type="entry name" value="Chromosome_partition/occlusion"/>
</dbReference>
<evidence type="ECO:0000256" key="1">
    <source>
        <dbReference type="ARBA" id="ARBA00006295"/>
    </source>
</evidence>
<dbReference type="PANTHER" id="PTHR33375:SF1">
    <property type="entry name" value="CHROMOSOME-PARTITIONING PROTEIN PARB-RELATED"/>
    <property type="match status" value="1"/>
</dbReference>
<accession>A0A381QUB3</accession>